<keyword evidence="3" id="KW-1185">Reference proteome</keyword>
<dbReference type="EMBL" id="RSCE01000005">
    <property type="protein sequence ID" value="RSH82589.1"/>
    <property type="molecule type" value="Genomic_DNA"/>
</dbReference>
<feature type="compositionally biased region" description="Low complexity" evidence="1">
    <location>
        <begin position="388"/>
        <end position="400"/>
    </location>
</feature>
<feature type="region of interest" description="Disordered" evidence="1">
    <location>
        <begin position="320"/>
        <end position="352"/>
    </location>
</feature>
<evidence type="ECO:0000313" key="3">
    <source>
        <dbReference type="Proteomes" id="UP000279236"/>
    </source>
</evidence>
<dbReference type="Proteomes" id="UP000279236">
    <property type="component" value="Unassembled WGS sequence"/>
</dbReference>
<feature type="compositionally biased region" description="Low complexity" evidence="1">
    <location>
        <begin position="130"/>
        <end position="147"/>
    </location>
</feature>
<dbReference type="RefSeq" id="XP_028476821.1">
    <property type="nucleotide sequence ID" value="XM_028622928.1"/>
</dbReference>
<feature type="compositionally biased region" description="Low complexity" evidence="1">
    <location>
        <begin position="324"/>
        <end position="343"/>
    </location>
</feature>
<feature type="compositionally biased region" description="Low complexity" evidence="1">
    <location>
        <begin position="109"/>
        <end position="119"/>
    </location>
</feature>
<feature type="region of interest" description="Disordered" evidence="1">
    <location>
        <begin position="1"/>
        <end position="55"/>
    </location>
</feature>
<proteinExistence type="predicted"/>
<protein>
    <submittedName>
        <fullName evidence="2">Uncharacterized protein</fullName>
    </submittedName>
</protein>
<reference evidence="2 3" key="1">
    <citation type="submission" date="2018-11" db="EMBL/GenBank/DDBJ databases">
        <title>Genome sequence of Apiotrichum porosum DSM 27194.</title>
        <authorList>
            <person name="Aliyu H."/>
            <person name="Gorte O."/>
            <person name="Ochsenreither K."/>
        </authorList>
    </citation>
    <scope>NUCLEOTIDE SEQUENCE [LARGE SCALE GENOMIC DNA]</scope>
    <source>
        <strain evidence="2 3">DSM 27194</strain>
    </source>
</reference>
<sequence length="436" mass="46859">MQTAIQHDNLSCSTTTTVASSSAPSRSINSLSLRRTDRRSSPVPPTRFATSPAQSASVATSVVTAVGSFHPVHGDDDSHDRAGSMRSVAVPQMTALQTPPASPEDDSSEFSSSASSSSPVTPVVRIDLSTLPLLRRQRRGTTTSTTSARRKRAAKAAAQMQHPPPAPPSTKISTPPLSPKLVPTTTQQRKQKAPVLGIVAMTDVQATWVTRGGCCKPPIMSCQRVATGDSVYCVFHSCIGMNLDMNMCRGLVTNPEISRFCKGGVHSEIPEGKKELQDGRVYWDGIQAQAKTEEKRKLDVTVDHFNQQFGEILQVSLPAPMSDAPPVTATTARETTGRTAPRPNLGRTRSEPVWGSTAVDKWWEGDWCHHVPMPGELRQWADDYESSQSSRYGGSSCGAPSGPPTISGYGDGSFYDYRAASTSQSASFLHFRGATQ</sequence>
<feature type="compositionally biased region" description="Polar residues" evidence="1">
    <location>
        <begin position="1"/>
        <end position="10"/>
    </location>
</feature>
<comment type="caution">
    <text evidence="2">The sequence shown here is derived from an EMBL/GenBank/DDBJ whole genome shotgun (WGS) entry which is preliminary data.</text>
</comment>
<feature type="region of interest" description="Disordered" evidence="1">
    <location>
        <begin position="95"/>
        <end position="189"/>
    </location>
</feature>
<feature type="region of interest" description="Disordered" evidence="1">
    <location>
        <begin position="388"/>
        <end position="410"/>
    </location>
</feature>
<dbReference type="AlphaFoldDB" id="A0A427XUP9"/>
<evidence type="ECO:0000256" key="1">
    <source>
        <dbReference type="SAM" id="MobiDB-lite"/>
    </source>
</evidence>
<dbReference type="GeneID" id="39592116"/>
<evidence type="ECO:0000313" key="2">
    <source>
        <dbReference type="EMBL" id="RSH82589.1"/>
    </source>
</evidence>
<gene>
    <name evidence="2" type="ORF">EHS24_007573</name>
</gene>
<organism evidence="2 3">
    <name type="scientific">Apiotrichum porosum</name>
    <dbReference type="NCBI Taxonomy" id="105984"/>
    <lineage>
        <taxon>Eukaryota</taxon>
        <taxon>Fungi</taxon>
        <taxon>Dikarya</taxon>
        <taxon>Basidiomycota</taxon>
        <taxon>Agaricomycotina</taxon>
        <taxon>Tremellomycetes</taxon>
        <taxon>Trichosporonales</taxon>
        <taxon>Trichosporonaceae</taxon>
        <taxon>Apiotrichum</taxon>
    </lineage>
</organism>
<name>A0A427XUP9_9TREE</name>
<feature type="compositionally biased region" description="Low complexity" evidence="1">
    <location>
        <begin position="11"/>
        <end position="33"/>
    </location>
</feature>
<accession>A0A427XUP9</accession>